<organism evidence="1">
    <name type="scientific">Amphimedon queenslandica</name>
    <name type="common">Sponge</name>
    <dbReference type="NCBI Taxonomy" id="400682"/>
    <lineage>
        <taxon>Eukaryota</taxon>
        <taxon>Metazoa</taxon>
        <taxon>Porifera</taxon>
        <taxon>Demospongiae</taxon>
        <taxon>Heteroscleromorpha</taxon>
        <taxon>Haplosclerida</taxon>
        <taxon>Niphatidae</taxon>
        <taxon>Amphimedon</taxon>
    </lineage>
</organism>
<dbReference type="AlphaFoldDB" id="A0A1X7TP55"/>
<name>A0A1X7TP55_AMPQE</name>
<evidence type="ECO:0000313" key="1">
    <source>
        <dbReference type="EnsemblMetazoa" id="Aqu2.1.16816_001"/>
    </source>
</evidence>
<sequence length="75" mass="8646">MHQKIVIKMRGDFCITEQLTVPKCPLYRGYTVIHVHAHILCLSFFNREMMPSLESLASMSYQAKVVEIMAAHVHD</sequence>
<accession>A0A1X7TP55</accession>
<dbReference type="InParanoid" id="A0A1X7TP55"/>
<dbReference type="EnsemblMetazoa" id="Aqu2.1.16816_001">
    <property type="protein sequence ID" value="Aqu2.1.16816_001"/>
    <property type="gene ID" value="Aqu2.1.16816"/>
</dbReference>
<reference evidence="1" key="1">
    <citation type="submission" date="2017-05" db="UniProtKB">
        <authorList>
            <consortium name="EnsemblMetazoa"/>
        </authorList>
    </citation>
    <scope>IDENTIFICATION</scope>
</reference>
<proteinExistence type="predicted"/>
<protein>
    <submittedName>
        <fullName evidence="1">Uncharacterized protein</fullName>
    </submittedName>
</protein>